<accession>A0A4S4N8I7</accession>
<dbReference type="GO" id="GO:0009082">
    <property type="term" value="P:branched-chain amino acid biosynthetic process"/>
    <property type="evidence" value="ECO:0007669"/>
    <property type="project" value="UniProtKB-KW"/>
</dbReference>
<dbReference type="AlphaFoldDB" id="A0A4S4N8I7"/>
<keyword evidence="2" id="KW-0028">Amino-acid biosynthesis</keyword>
<keyword evidence="4" id="KW-1185">Reference proteome</keyword>
<dbReference type="Gene3D" id="3.40.50.300">
    <property type="entry name" value="P-loop containing nucleotide triphosphate hydrolases"/>
    <property type="match status" value="1"/>
</dbReference>
<dbReference type="PANTHER" id="PTHR42743">
    <property type="entry name" value="AMINO-ACID AMINOTRANSFERASE"/>
    <property type="match status" value="1"/>
</dbReference>
<sequence length="260" mass="29284">MFLETEAKRLAAQFTERLAHSEVKRRKPMHIAMWSGPRNLSTAMMYSFGARAEFSVLDEPFYAAYLDATGLDHPMRAEILDTMETDPAVVAQQFQTKHSLYTKQMTHHILDGFPRDWFANARHAFLIRHPARVVASYAVKREAPTLDDIGFVQQCEIFEEVRAMGTDPVVVDSFDIRQDPEATLRKLCTALGLDWDPAMLHWPAGGHQSDGVWAAHWYGAVHKSTGFADPEGPLPEIADDLKPLVDAAMPSYDRLAAFKI</sequence>
<dbReference type="PANTHER" id="PTHR42743:SF11">
    <property type="entry name" value="AMINODEOXYCHORISMATE LYASE"/>
    <property type="match status" value="1"/>
</dbReference>
<organism evidence="3 4">
    <name type="scientific">Aliishimia ponticola</name>
    <dbReference type="NCBI Taxonomy" id="2499833"/>
    <lineage>
        <taxon>Bacteria</taxon>
        <taxon>Pseudomonadati</taxon>
        <taxon>Pseudomonadota</taxon>
        <taxon>Alphaproteobacteria</taxon>
        <taxon>Rhodobacterales</taxon>
        <taxon>Paracoccaceae</taxon>
        <taxon>Aliishimia</taxon>
    </lineage>
</organism>
<keyword evidence="3" id="KW-0378">Hydrolase</keyword>
<protein>
    <submittedName>
        <fullName evidence="3">HAD family hydrolase</fullName>
    </submittedName>
</protein>
<name>A0A4S4N8I7_9RHOB</name>
<dbReference type="InterPro" id="IPR027417">
    <property type="entry name" value="P-loop_NTPase"/>
</dbReference>
<dbReference type="EMBL" id="SRKY01000005">
    <property type="protein sequence ID" value="THH34657.1"/>
    <property type="molecule type" value="Genomic_DNA"/>
</dbReference>
<dbReference type="SUPFAM" id="SSF52540">
    <property type="entry name" value="P-loop containing nucleoside triphosphate hydrolases"/>
    <property type="match status" value="1"/>
</dbReference>
<evidence type="ECO:0000313" key="4">
    <source>
        <dbReference type="Proteomes" id="UP000306602"/>
    </source>
</evidence>
<evidence type="ECO:0000313" key="3">
    <source>
        <dbReference type="EMBL" id="THH34657.1"/>
    </source>
</evidence>
<proteinExistence type="inferred from homology"/>
<reference evidence="3 4" key="1">
    <citation type="submission" date="2019-04" db="EMBL/GenBank/DDBJ databases">
        <title>Shimia ponticola sp. nov., isolated from seawater.</title>
        <authorList>
            <person name="Kim Y.-O."/>
            <person name="Yoon J.-H."/>
        </authorList>
    </citation>
    <scope>NUCLEOTIDE SEQUENCE [LARGE SCALE GENOMIC DNA]</scope>
    <source>
        <strain evidence="3 4">MYP11</strain>
    </source>
</reference>
<keyword evidence="2" id="KW-0100">Branched-chain amino acid biosynthesis</keyword>
<comment type="similarity">
    <text evidence="1">Belongs to the class-IV pyridoxal-phosphate-dependent aminotransferase family.</text>
</comment>
<dbReference type="OrthoDB" id="272985at2"/>
<comment type="caution">
    <text evidence="3">The sequence shown here is derived from an EMBL/GenBank/DDBJ whole genome shotgun (WGS) entry which is preliminary data.</text>
</comment>
<evidence type="ECO:0000256" key="1">
    <source>
        <dbReference type="ARBA" id="ARBA00009320"/>
    </source>
</evidence>
<gene>
    <name evidence="3" type="ORF">E4Z66_16920</name>
</gene>
<dbReference type="GO" id="GO:0016787">
    <property type="term" value="F:hydrolase activity"/>
    <property type="evidence" value="ECO:0007669"/>
    <property type="project" value="UniProtKB-KW"/>
</dbReference>
<dbReference type="Proteomes" id="UP000306602">
    <property type="component" value="Unassembled WGS sequence"/>
</dbReference>
<dbReference type="Pfam" id="PF19798">
    <property type="entry name" value="Sulfotransfer_5"/>
    <property type="match status" value="1"/>
</dbReference>
<evidence type="ECO:0000256" key="2">
    <source>
        <dbReference type="ARBA" id="ARBA00023304"/>
    </source>
</evidence>
<dbReference type="InterPro" id="IPR050571">
    <property type="entry name" value="Class-IV_PLP-Dep_Aminotrnsfr"/>
</dbReference>